<sequence>MEIKDLIEGVYVLKNGTILEVIDIGVYGGVIQIYSNEENYIDDIRCTDKDFLNLSANNTDSVCEKFISFIMDNEDKYNICEEELEEMNFYKNKHYHSKQNGDIVSRSKEFDDFLNTVETKISFLPKYIYEDTNIRSYNITPVYYRNINIEIHDIINIINFNGGITKDLTTDAWESEHLSSDKFEKRIASKQQQILEILIPVTGNKKMRRI</sequence>
<name>A0A4P7LXE3_SALSE</name>
<reference evidence="1 2" key="1">
    <citation type="submission" date="2019-04" db="EMBL/GenBank/DDBJ databases">
        <title>Development of a multi-locus typing scheme for an Enterobacteriaceae linear plasmid that mediates inter-species transfer of flagella.</title>
        <authorList>
            <person name="Robertson J."/>
            <person name="Lin J."/>
            <person name="Wren-Hedegus A."/>
            <person name="Arya G."/>
            <person name="Carrillo C."/>
            <person name="Nash J.H.E."/>
        </authorList>
    </citation>
    <scope>NUCLEOTIDE SEQUENCE [LARGE SCALE GENOMIC DNA]</scope>
    <source>
        <strain evidence="1 2">SA20130280</strain>
        <plasmid evidence="2">psa20130280.1</plasmid>
    </source>
</reference>
<dbReference type="Proteomes" id="UP000295223">
    <property type="component" value="Plasmid pSA20130280.1"/>
</dbReference>
<keyword evidence="1" id="KW-0614">Plasmid</keyword>
<protein>
    <submittedName>
        <fullName evidence="1">Uncharacterized protein</fullName>
    </submittedName>
</protein>
<gene>
    <name evidence="1" type="ORF">E5F22_24040</name>
</gene>
<dbReference type="EMBL" id="CP038594">
    <property type="protein sequence ID" value="QBY65736.1"/>
    <property type="molecule type" value="Genomic_DNA"/>
</dbReference>
<organism evidence="1 2">
    <name type="scientific">Salmonella senftenberg</name>
    <dbReference type="NCBI Taxonomy" id="28150"/>
    <lineage>
        <taxon>Bacteria</taxon>
        <taxon>Pseudomonadati</taxon>
        <taxon>Pseudomonadota</taxon>
        <taxon>Gammaproteobacteria</taxon>
        <taxon>Enterobacterales</taxon>
        <taxon>Enterobacteriaceae</taxon>
        <taxon>Salmonella</taxon>
    </lineage>
</organism>
<dbReference type="GeneID" id="39752416"/>
<evidence type="ECO:0000313" key="2">
    <source>
        <dbReference type="Proteomes" id="UP000295223"/>
    </source>
</evidence>
<dbReference type="AlphaFoldDB" id="A0A4P7LXE3"/>
<proteinExistence type="predicted"/>
<geneLocation type="plasmid" evidence="2">
    <name>psa20130280.1</name>
</geneLocation>
<dbReference type="RefSeq" id="WP_058672240.1">
    <property type="nucleotide sequence ID" value="NZ_CP038592.1"/>
</dbReference>
<evidence type="ECO:0000313" key="1">
    <source>
        <dbReference type="EMBL" id="QBY65736.1"/>
    </source>
</evidence>
<accession>A0A4P7LXE3</accession>